<dbReference type="Pfam" id="PF02518">
    <property type="entry name" value="HATPase_c"/>
    <property type="match status" value="1"/>
</dbReference>
<dbReference type="InterPro" id="IPR036890">
    <property type="entry name" value="HATPase_C_sf"/>
</dbReference>
<dbReference type="InterPro" id="IPR000014">
    <property type="entry name" value="PAS"/>
</dbReference>
<keyword evidence="14" id="KW-1185">Reference proteome</keyword>
<evidence type="ECO:0000256" key="4">
    <source>
        <dbReference type="ARBA" id="ARBA00022679"/>
    </source>
</evidence>
<dbReference type="NCBIfam" id="TIGR00229">
    <property type="entry name" value="sensory_box"/>
    <property type="match status" value="1"/>
</dbReference>
<proteinExistence type="predicted"/>
<dbReference type="InterPro" id="IPR003661">
    <property type="entry name" value="HisK_dim/P_dom"/>
</dbReference>
<feature type="domain" description="Response regulatory" evidence="10">
    <location>
        <begin position="449"/>
        <end position="565"/>
    </location>
</feature>
<dbReference type="SMART" id="SM00387">
    <property type="entry name" value="HATPase_c"/>
    <property type="match status" value="1"/>
</dbReference>
<evidence type="ECO:0000256" key="3">
    <source>
        <dbReference type="ARBA" id="ARBA00022553"/>
    </source>
</evidence>
<evidence type="ECO:0000313" key="13">
    <source>
        <dbReference type="EMBL" id="NMF56961.1"/>
    </source>
</evidence>
<evidence type="ECO:0000256" key="6">
    <source>
        <dbReference type="ARBA" id="ARBA00023012"/>
    </source>
</evidence>
<dbReference type="CDD" id="cd16922">
    <property type="entry name" value="HATPase_EvgS-ArcB-TorS-like"/>
    <property type="match status" value="1"/>
</dbReference>
<dbReference type="InterPro" id="IPR004358">
    <property type="entry name" value="Sig_transdc_His_kin-like_C"/>
</dbReference>
<dbReference type="PROSITE" id="PS50110">
    <property type="entry name" value="RESPONSE_REGULATORY"/>
    <property type="match status" value="1"/>
</dbReference>
<dbReference type="InterPro" id="IPR000700">
    <property type="entry name" value="PAS-assoc_C"/>
</dbReference>
<dbReference type="InterPro" id="IPR001789">
    <property type="entry name" value="Sig_transdc_resp-reg_receiver"/>
</dbReference>
<dbReference type="Gene3D" id="3.30.450.20">
    <property type="entry name" value="PAS domain"/>
    <property type="match status" value="1"/>
</dbReference>
<dbReference type="SMART" id="SM00086">
    <property type="entry name" value="PAC"/>
    <property type="match status" value="1"/>
</dbReference>
<dbReference type="Gene3D" id="3.30.565.10">
    <property type="entry name" value="Histidine kinase-like ATPase, C-terminal domain"/>
    <property type="match status" value="1"/>
</dbReference>
<accession>A0ABX1LNC3</accession>
<keyword evidence="3 7" id="KW-0597">Phosphoprotein</keyword>
<evidence type="ECO:0000256" key="8">
    <source>
        <dbReference type="SAM" id="Coils"/>
    </source>
</evidence>
<dbReference type="InterPro" id="IPR036097">
    <property type="entry name" value="HisK_dim/P_sf"/>
</dbReference>
<comment type="catalytic activity">
    <reaction evidence="1">
        <text>ATP + protein L-histidine = ADP + protein N-phospho-L-histidine.</text>
        <dbReference type="EC" id="2.7.13.3"/>
    </reaction>
</comment>
<dbReference type="InterPro" id="IPR011006">
    <property type="entry name" value="CheY-like_superfamily"/>
</dbReference>
<dbReference type="EC" id="2.7.13.3" evidence="2"/>
<evidence type="ECO:0000259" key="11">
    <source>
        <dbReference type="PROSITE" id="PS50112"/>
    </source>
</evidence>
<feature type="domain" description="PAS" evidence="11">
    <location>
        <begin position="11"/>
        <end position="38"/>
    </location>
</feature>
<dbReference type="SUPFAM" id="SSF55874">
    <property type="entry name" value="ATPase domain of HSP90 chaperone/DNA topoisomerase II/histidine kinase"/>
    <property type="match status" value="1"/>
</dbReference>
<evidence type="ECO:0000256" key="2">
    <source>
        <dbReference type="ARBA" id="ARBA00012438"/>
    </source>
</evidence>
<gene>
    <name evidence="13" type="ORF">HC246_02760</name>
</gene>
<dbReference type="CDD" id="cd00130">
    <property type="entry name" value="PAS"/>
    <property type="match status" value="1"/>
</dbReference>
<sequence>MASFYSCNKANVNGEIEYVNPKFEEITGYTLAEARGQNPRILKTGYTLPEEYTSMWERLAAGEKWYGEFQNRKKNGELYWEFASISGIKNSEGEITHYVAVKENITQRKLAEQALRELNQELEERVQRRTEALQQSEKQLQQTNEQLMLTNLDLARATRLKDEFLANMSHELRTPLNAILGLSEALQDGSLGELSDRQKQSLHTIESSGQHLLQLINDILDIAKIESGKLELHIENASVRSLCEDSMTFVKQIALKKNIKLISLVSDRFNSPQSSQIRVDELRMRQALINLLSNAVKFTPEGGSITLEVSVENDSNQIPAVCFAVIDNGIGIAPENITKLFQPFIQIDSAVNRQYTGTGLGLSLVKKIAEMHGGSVSIESELHHGSCFKIKLPCQQVAVALLNDNQGNSSQANHLEHSQSANQADIAQVNVLNAESRELRSPPRTSPPKILIAEDNPSNVQSIWDYLESRGYQLSLASNGQEALDAAIADHPDIILMDIQMPQMDGLTAIKHIRANSELAKIPVIALTGCVMVGDRERCLEAGANEYLTKPVKLKNLTNVIQQFL</sequence>
<name>A0ABX1LNC3_9CYAN</name>
<dbReference type="Gene3D" id="1.10.287.130">
    <property type="match status" value="1"/>
</dbReference>
<dbReference type="RefSeq" id="WP_169362051.1">
    <property type="nucleotide sequence ID" value="NZ_JAAVJL010000001.1"/>
</dbReference>
<dbReference type="InterPro" id="IPR001610">
    <property type="entry name" value="PAC"/>
</dbReference>
<keyword evidence="6" id="KW-0902">Two-component regulatory system</keyword>
<feature type="coiled-coil region" evidence="8">
    <location>
        <begin position="101"/>
        <end position="153"/>
    </location>
</feature>
<dbReference type="Proteomes" id="UP000738376">
    <property type="component" value="Unassembled WGS sequence"/>
</dbReference>
<dbReference type="Pfam" id="PF00512">
    <property type="entry name" value="HisKA"/>
    <property type="match status" value="1"/>
</dbReference>
<dbReference type="PANTHER" id="PTHR43047:SF63">
    <property type="entry name" value="HISTIDINE KINASE"/>
    <property type="match status" value="1"/>
</dbReference>
<keyword evidence="8" id="KW-0175">Coiled coil</keyword>
<dbReference type="PROSITE" id="PS50113">
    <property type="entry name" value="PAC"/>
    <property type="match status" value="1"/>
</dbReference>
<organism evidence="13 14">
    <name type="scientific">Pseudanabaena yagii GIHE-NHR1</name>
    <dbReference type="NCBI Taxonomy" id="2722753"/>
    <lineage>
        <taxon>Bacteria</taxon>
        <taxon>Bacillati</taxon>
        <taxon>Cyanobacteriota</taxon>
        <taxon>Cyanophyceae</taxon>
        <taxon>Pseudanabaenales</taxon>
        <taxon>Pseudanabaenaceae</taxon>
        <taxon>Pseudanabaena</taxon>
        <taxon>Pseudanabaena yagii</taxon>
    </lineage>
</organism>
<dbReference type="InterPro" id="IPR005467">
    <property type="entry name" value="His_kinase_dom"/>
</dbReference>
<dbReference type="InterPro" id="IPR035965">
    <property type="entry name" value="PAS-like_dom_sf"/>
</dbReference>
<keyword evidence="4" id="KW-0808">Transferase</keyword>
<protein>
    <recommendedName>
        <fullName evidence="2">histidine kinase</fullName>
        <ecNumber evidence="2">2.7.13.3</ecNumber>
    </recommendedName>
</protein>
<dbReference type="Gene3D" id="3.40.50.2300">
    <property type="match status" value="1"/>
</dbReference>
<feature type="modified residue" description="4-aspartylphosphate" evidence="7">
    <location>
        <position position="498"/>
    </location>
</feature>
<evidence type="ECO:0000259" key="12">
    <source>
        <dbReference type="PROSITE" id="PS50113"/>
    </source>
</evidence>
<keyword evidence="5" id="KW-0418">Kinase</keyword>
<evidence type="ECO:0000256" key="5">
    <source>
        <dbReference type="ARBA" id="ARBA00022777"/>
    </source>
</evidence>
<dbReference type="SUPFAM" id="SSF47384">
    <property type="entry name" value="Homodimeric domain of signal transducing histidine kinase"/>
    <property type="match status" value="1"/>
</dbReference>
<dbReference type="PROSITE" id="PS50109">
    <property type="entry name" value="HIS_KIN"/>
    <property type="match status" value="1"/>
</dbReference>
<dbReference type="PANTHER" id="PTHR43047">
    <property type="entry name" value="TWO-COMPONENT HISTIDINE PROTEIN KINASE"/>
    <property type="match status" value="1"/>
</dbReference>
<dbReference type="EMBL" id="JAAVJL010000001">
    <property type="protein sequence ID" value="NMF56961.1"/>
    <property type="molecule type" value="Genomic_DNA"/>
</dbReference>
<dbReference type="SMART" id="SM00448">
    <property type="entry name" value="REC"/>
    <property type="match status" value="1"/>
</dbReference>
<dbReference type="PRINTS" id="PR00344">
    <property type="entry name" value="BCTRLSENSOR"/>
</dbReference>
<dbReference type="SUPFAM" id="SSF55785">
    <property type="entry name" value="PYP-like sensor domain (PAS domain)"/>
    <property type="match status" value="1"/>
</dbReference>
<feature type="domain" description="PAC" evidence="12">
    <location>
        <begin position="65"/>
        <end position="117"/>
    </location>
</feature>
<comment type="caution">
    <text evidence="13">The sequence shown here is derived from an EMBL/GenBank/DDBJ whole genome shotgun (WGS) entry which is preliminary data.</text>
</comment>
<dbReference type="PROSITE" id="PS50112">
    <property type="entry name" value="PAS"/>
    <property type="match status" value="1"/>
</dbReference>
<evidence type="ECO:0000259" key="10">
    <source>
        <dbReference type="PROSITE" id="PS50110"/>
    </source>
</evidence>
<dbReference type="SUPFAM" id="SSF52172">
    <property type="entry name" value="CheY-like"/>
    <property type="match status" value="1"/>
</dbReference>
<reference evidence="13 14" key="1">
    <citation type="submission" date="2020-03" db="EMBL/GenBank/DDBJ databases">
        <title>Draft Genome Sequence of 2-Methylisoborneol Producing Pseudanabaena yagii Strain GIHE-NHR1 Isolated from North Han River in South Korea.</title>
        <authorList>
            <person name="Jeong J."/>
        </authorList>
    </citation>
    <scope>NUCLEOTIDE SEQUENCE [LARGE SCALE GENOMIC DNA]</scope>
    <source>
        <strain evidence="13 14">GIHE-NHR1</strain>
    </source>
</reference>
<dbReference type="InterPro" id="IPR003594">
    <property type="entry name" value="HATPase_dom"/>
</dbReference>
<dbReference type="Pfam" id="PF13426">
    <property type="entry name" value="PAS_9"/>
    <property type="match status" value="1"/>
</dbReference>
<dbReference type="SMART" id="SM00388">
    <property type="entry name" value="HisKA"/>
    <property type="match status" value="1"/>
</dbReference>
<feature type="domain" description="Histidine kinase" evidence="9">
    <location>
        <begin position="167"/>
        <end position="396"/>
    </location>
</feature>
<evidence type="ECO:0000313" key="14">
    <source>
        <dbReference type="Proteomes" id="UP000738376"/>
    </source>
</evidence>
<dbReference type="CDD" id="cd00082">
    <property type="entry name" value="HisKA"/>
    <property type="match status" value="1"/>
</dbReference>
<evidence type="ECO:0000256" key="1">
    <source>
        <dbReference type="ARBA" id="ARBA00000085"/>
    </source>
</evidence>
<dbReference type="Pfam" id="PF00072">
    <property type="entry name" value="Response_reg"/>
    <property type="match status" value="1"/>
</dbReference>
<evidence type="ECO:0000259" key="9">
    <source>
        <dbReference type="PROSITE" id="PS50109"/>
    </source>
</evidence>
<evidence type="ECO:0000256" key="7">
    <source>
        <dbReference type="PROSITE-ProRule" id="PRU00169"/>
    </source>
</evidence>